<evidence type="ECO:0000256" key="1">
    <source>
        <dbReference type="SAM" id="SignalP"/>
    </source>
</evidence>
<dbReference type="InterPro" id="IPR055459">
    <property type="entry name" value="OST48_MD"/>
</dbReference>
<proteinExistence type="predicted"/>
<dbReference type="EMBL" id="HG994356">
    <property type="protein sequence ID" value="CAF2145523.1"/>
    <property type="molecule type" value="Genomic_DNA"/>
</dbReference>
<keyword evidence="1" id="KW-0732">Signal</keyword>
<sequence length="203" mass="23235">MMKLSLISLLLGLWFFSTICHSNPLARASTIRPVLVRWAHHLTEPLHLPDRYFACGGSLDSKSIADFVTWDCHRVWGKSNNIQVNLPANFFQPANPTSKLSTPPHLTAEILEWSGKSWEPYVADDVQVQFEPICPENLVNRQEGDLISELLNRGLFHTSFKVPDVYGVLQFKVEYKKLGYTKFSLSKQMAGFLVFSFVYLYHK</sequence>
<dbReference type="GO" id="GO:0005789">
    <property type="term" value="C:endoplasmic reticulum membrane"/>
    <property type="evidence" value="ECO:0007669"/>
    <property type="project" value="InterPro"/>
</dbReference>
<name>A0A816XHP9_BRANA</name>
<dbReference type="Proteomes" id="UP001295469">
    <property type="component" value="Chromosome A02"/>
</dbReference>
<dbReference type="GO" id="GO:0018279">
    <property type="term" value="P:protein N-linked glycosylation via asparagine"/>
    <property type="evidence" value="ECO:0007669"/>
    <property type="project" value="InterPro"/>
</dbReference>
<feature type="chain" id="PRO_5044231939" evidence="1">
    <location>
        <begin position="23"/>
        <end position="203"/>
    </location>
</feature>
<dbReference type="UniPathway" id="UPA00378"/>
<dbReference type="AlphaFoldDB" id="A0A816XHP9"/>
<dbReference type="PANTHER" id="PTHR10830:SF5">
    <property type="entry name" value="DOLICHYL-DIPHOSPHOOLIGOSACCHARIDE--PROTEIN GLYCOSYLTRANSFERASE 48 KDA SUBUNIT"/>
    <property type="match status" value="1"/>
</dbReference>
<gene>
    <name evidence="3" type="ORF">DARMORV10_A02P44450.1</name>
</gene>
<dbReference type="InterPro" id="IPR005013">
    <property type="entry name" value="DDOST_48_kDa_subunit"/>
</dbReference>
<evidence type="ECO:0000259" key="2">
    <source>
        <dbReference type="Pfam" id="PF23358"/>
    </source>
</evidence>
<organism evidence="3">
    <name type="scientific">Brassica napus</name>
    <name type="common">Rape</name>
    <dbReference type="NCBI Taxonomy" id="3708"/>
    <lineage>
        <taxon>Eukaryota</taxon>
        <taxon>Viridiplantae</taxon>
        <taxon>Streptophyta</taxon>
        <taxon>Embryophyta</taxon>
        <taxon>Tracheophyta</taxon>
        <taxon>Spermatophyta</taxon>
        <taxon>Magnoliopsida</taxon>
        <taxon>eudicotyledons</taxon>
        <taxon>Gunneridae</taxon>
        <taxon>Pentapetalae</taxon>
        <taxon>rosids</taxon>
        <taxon>malvids</taxon>
        <taxon>Brassicales</taxon>
        <taxon>Brassicaceae</taxon>
        <taxon>Brassiceae</taxon>
        <taxon>Brassica</taxon>
    </lineage>
</organism>
<accession>A0A816XHP9</accession>
<feature type="domain" description="OST48 middle" evidence="2">
    <location>
        <begin position="107"/>
        <end position="189"/>
    </location>
</feature>
<evidence type="ECO:0000313" key="3">
    <source>
        <dbReference type="EMBL" id="CAF2145523.1"/>
    </source>
</evidence>
<dbReference type="PANTHER" id="PTHR10830">
    <property type="entry name" value="DOLICHYL-DIPHOSPHOOLIGOSACCHARIDE--PROTEIN GLYCOSYLTRANSFERASE 48 KDA SUBUNIT"/>
    <property type="match status" value="1"/>
</dbReference>
<feature type="signal peptide" evidence="1">
    <location>
        <begin position="1"/>
        <end position="22"/>
    </location>
</feature>
<dbReference type="Pfam" id="PF23358">
    <property type="entry name" value="OST48_MD"/>
    <property type="match status" value="1"/>
</dbReference>
<protein>
    <submittedName>
        <fullName evidence="3">(rape) hypothetical protein</fullName>
    </submittedName>
</protein>
<reference evidence="3" key="1">
    <citation type="submission" date="2021-01" db="EMBL/GenBank/DDBJ databases">
        <authorList>
            <consortium name="Genoscope - CEA"/>
            <person name="William W."/>
        </authorList>
    </citation>
    <scope>NUCLEOTIDE SEQUENCE</scope>
</reference>